<dbReference type="RefSeq" id="WP_316027030.1">
    <property type="nucleotide sequence ID" value="NZ_JAWDIO010000002.1"/>
</dbReference>
<evidence type="ECO:0000313" key="6">
    <source>
        <dbReference type="Proteomes" id="UP001247805"/>
    </source>
</evidence>
<dbReference type="InterPro" id="IPR010104">
    <property type="entry name" value="TonB_rcpt_bac"/>
</dbReference>
<evidence type="ECO:0000256" key="1">
    <source>
        <dbReference type="ARBA" id="ARBA00004442"/>
    </source>
</evidence>
<evidence type="ECO:0000256" key="2">
    <source>
        <dbReference type="ARBA" id="ARBA00023136"/>
    </source>
</evidence>
<keyword evidence="2" id="KW-0472">Membrane</keyword>
<keyword evidence="3" id="KW-0998">Cell outer membrane</keyword>
<organism evidence="5 6">
    <name type="scientific">Paraglaciecola aquimarina</name>
    <dbReference type="NCBI Taxonomy" id="1235557"/>
    <lineage>
        <taxon>Bacteria</taxon>
        <taxon>Pseudomonadati</taxon>
        <taxon>Pseudomonadota</taxon>
        <taxon>Gammaproteobacteria</taxon>
        <taxon>Alteromonadales</taxon>
        <taxon>Alteromonadaceae</taxon>
        <taxon>Paraglaciecola</taxon>
    </lineage>
</organism>
<dbReference type="InterPro" id="IPR000531">
    <property type="entry name" value="Beta-barrel_TonB"/>
</dbReference>
<dbReference type="PANTHER" id="PTHR40980:SF3">
    <property type="entry name" value="TONB-DEPENDENT RECEPTOR-LIKE BETA-BARREL DOMAIN-CONTAINING PROTEIN"/>
    <property type="match status" value="1"/>
</dbReference>
<dbReference type="SUPFAM" id="SSF56935">
    <property type="entry name" value="Porins"/>
    <property type="match status" value="1"/>
</dbReference>
<dbReference type="EMBL" id="JAWDIO010000002">
    <property type="protein sequence ID" value="MDU0355494.1"/>
    <property type="molecule type" value="Genomic_DNA"/>
</dbReference>
<dbReference type="NCBIfam" id="TIGR01782">
    <property type="entry name" value="TonB-Xanth-Caul"/>
    <property type="match status" value="1"/>
</dbReference>
<reference evidence="5 6" key="1">
    <citation type="submission" date="2023-10" db="EMBL/GenBank/DDBJ databases">
        <title>Glaciecola aquimarina strain GGW-M5 nov., isolated from a coastal seawater.</title>
        <authorList>
            <person name="Bayburt H."/>
            <person name="Kim J.M."/>
            <person name="Choi B.J."/>
            <person name="Jeon C.O."/>
        </authorList>
    </citation>
    <scope>NUCLEOTIDE SEQUENCE [LARGE SCALE GENOMIC DNA]</scope>
    <source>
        <strain evidence="5 6">KCTC 32108</strain>
    </source>
</reference>
<evidence type="ECO:0000259" key="4">
    <source>
        <dbReference type="Pfam" id="PF00593"/>
    </source>
</evidence>
<keyword evidence="5" id="KW-0675">Receptor</keyword>
<dbReference type="Proteomes" id="UP001247805">
    <property type="component" value="Unassembled WGS sequence"/>
</dbReference>
<keyword evidence="6" id="KW-1185">Reference proteome</keyword>
<feature type="domain" description="TonB-dependent receptor-like beta-barrel" evidence="4">
    <location>
        <begin position="36"/>
        <end position="441"/>
    </location>
</feature>
<comment type="subcellular location">
    <subcellularLocation>
        <location evidence="1">Cell outer membrane</location>
    </subcellularLocation>
</comment>
<gene>
    <name evidence="5" type="ORF">RS130_17735</name>
</gene>
<evidence type="ECO:0000256" key="3">
    <source>
        <dbReference type="ARBA" id="ARBA00023237"/>
    </source>
</evidence>
<proteinExistence type="predicted"/>
<dbReference type="InterPro" id="IPR036942">
    <property type="entry name" value="Beta-barrel_TonB_sf"/>
</dbReference>
<dbReference type="Pfam" id="PF00593">
    <property type="entry name" value="TonB_dep_Rec_b-barrel"/>
    <property type="match status" value="1"/>
</dbReference>
<dbReference type="PANTHER" id="PTHR40980">
    <property type="entry name" value="PLUG DOMAIN-CONTAINING PROTEIN"/>
    <property type="match status" value="1"/>
</dbReference>
<evidence type="ECO:0000313" key="5">
    <source>
        <dbReference type="EMBL" id="MDU0355494.1"/>
    </source>
</evidence>
<accession>A0ABU3SZQ7</accession>
<sequence>MGLFEDYDMGDHGITSFRGNAEEIVKWANEKYGHAFLTEFDDTGVRDNDHTVEEDVFSAYIQYSLSGEIGGMETNVVAGVRYESTDLKSTSIQAVPVTTRWQDNNDFVTENGSTTNGVMEEHSYNHVLPSLDIDVSVTDDIKARVSFGQTIARASYEDLRASIGIGGYNAATLMGGIPNATASNPSLVPLLSTNFDASVEYYFDDTSYVSFGYFDKRVSNFIGKEQVRLPQFDLRDPTAGPRAQAAVAALADIGVTLDETHLFVMTAILDNPQDFPNGQADYFTEMNRIGNESDFEFDIGARYDIYPNEDDPLYEFLTSRPVNNKDANIYGAEIAAQHFFADTGFGLQANYTLVRGDVKYDNTAAPTVSQFALTGLSDTANMVAMYEKDGWQARLAYNWRDEFLQSAGTEPRYVEAYSQWDFTVSYDVMEDLTVTLAGINITNEDQRVNGRSVNTPYNVTDLGARYTLGARYNF</sequence>
<dbReference type="Gene3D" id="2.40.170.20">
    <property type="entry name" value="TonB-dependent receptor, beta-barrel domain"/>
    <property type="match status" value="1"/>
</dbReference>
<name>A0ABU3SZQ7_9ALTE</name>
<comment type="caution">
    <text evidence="5">The sequence shown here is derived from an EMBL/GenBank/DDBJ whole genome shotgun (WGS) entry which is preliminary data.</text>
</comment>
<protein>
    <submittedName>
        <fullName evidence="5">TonB-dependent receptor</fullName>
    </submittedName>
</protein>